<evidence type="ECO:0000256" key="5">
    <source>
        <dbReference type="ARBA" id="ARBA00022801"/>
    </source>
</evidence>
<sequence length="105" mass="11723">RGLQPRQIWQADVTEIPVFGRLRHAHVTVDTCSKAIWATAAPSTSFKYVKQHWLAAFAVLGRPQITKTDNGPSYKSKACEQFLIDWGITHKTGIPYNSTGQAIIE</sequence>
<dbReference type="PROSITE" id="PS50994">
    <property type="entry name" value="INTEGRASE"/>
    <property type="match status" value="1"/>
</dbReference>
<keyword evidence="3" id="KW-0540">Nuclease</keyword>
<comment type="caution">
    <text evidence="8">The sequence shown here is derived from an EMBL/GenBank/DDBJ whole genome shotgun (WGS) entry which is preliminary data.</text>
</comment>
<evidence type="ECO:0000256" key="2">
    <source>
        <dbReference type="ARBA" id="ARBA00022695"/>
    </source>
</evidence>
<gene>
    <name evidence="8" type="primary">Ervk6_1</name>
    <name evidence="8" type="ORF">SULDAC_R14274</name>
</gene>
<dbReference type="InterPro" id="IPR036397">
    <property type="entry name" value="RNaseH_sf"/>
</dbReference>
<accession>A0A851B6P2</accession>
<keyword evidence="6" id="KW-0695">RNA-directed DNA polymerase</keyword>
<dbReference type="Gene3D" id="3.30.420.10">
    <property type="entry name" value="Ribonuclease H-like superfamily/Ribonuclease H"/>
    <property type="match status" value="1"/>
</dbReference>
<feature type="domain" description="Integrase catalytic" evidence="7">
    <location>
        <begin position="1"/>
        <end position="105"/>
    </location>
</feature>
<keyword evidence="1" id="KW-0808">Transferase</keyword>
<feature type="non-terminal residue" evidence="8">
    <location>
        <position position="1"/>
    </location>
</feature>
<evidence type="ECO:0000256" key="6">
    <source>
        <dbReference type="ARBA" id="ARBA00022918"/>
    </source>
</evidence>
<protein>
    <submittedName>
        <fullName evidence="8">POK6 protein</fullName>
    </submittedName>
</protein>
<dbReference type="EMBL" id="WEKW01067223">
    <property type="protein sequence ID" value="NWI35116.1"/>
    <property type="molecule type" value="Genomic_DNA"/>
</dbReference>
<dbReference type="GO" id="GO:0016787">
    <property type="term" value="F:hydrolase activity"/>
    <property type="evidence" value="ECO:0007669"/>
    <property type="project" value="UniProtKB-KW"/>
</dbReference>
<proteinExistence type="predicted"/>
<keyword evidence="9" id="KW-1185">Reference proteome</keyword>
<evidence type="ECO:0000256" key="3">
    <source>
        <dbReference type="ARBA" id="ARBA00022722"/>
    </source>
</evidence>
<organism evidence="8 9">
    <name type="scientific">Sula dactylatra</name>
    <name type="common">Masked booby</name>
    <dbReference type="NCBI Taxonomy" id="56068"/>
    <lineage>
        <taxon>Eukaryota</taxon>
        <taxon>Metazoa</taxon>
        <taxon>Chordata</taxon>
        <taxon>Craniata</taxon>
        <taxon>Vertebrata</taxon>
        <taxon>Euteleostomi</taxon>
        <taxon>Archelosauria</taxon>
        <taxon>Archosauria</taxon>
        <taxon>Dinosauria</taxon>
        <taxon>Saurischia</taxon>
        <taxon>Theropoda</taxon>
        <taxon>Coelurosauria</taxon>
        <taxon>Aves</taxon>
        <taxon>Neognathae</taxon>
        <taxon>Neoaves</taxon>
        <taxon>Aequornithes</taxon>
        <taxon>Suliformes</taxon>
        <taxon>Sulidae</taxon>
        <taxon>Sula</taxon>
    </lineage>
</organism>
<name>A0A851B6P2_SULDA</name>
<keyword evidence="2" id="KW-0548">Nucleotidyltransferase</keyword>
<keyword evidence="5" id="KW-0378">Hydrolase</keyword>
<dbReference type="InterPro" id="IPR001584">
    <property type="entry name" value="Integrase_cat-core"/>
</dbReference>
<dbReference type="SUPFAM" id="SSF53098">
    <property type="entry name" value="Ribonuclease H-like"/>
    <property type="match status" value="1"/>
</dbReference>
<dbReference type="PANTHER" id="PTHR41694">
    <property type="entry name" value="ENDOGENOUS RETROVIRUS GROUP K MEMBER POL PROTEIN"/>
    <property type="match status" value="1"/>
</dbReference>
<reference evidence="8" key="1">
    <citation type="submission" date="2019-10" db="EMBL/GenBank/DDBJ databases">
        <title>Bird 10,000 Genomes (B10K) Project - Family phase.</title>
        <authorList>
            <person name="Zhang G."/>
        </authorList>
    </citation>
    <scope>NUCLEOTIDE SEQUENCE</scope>
    <source>
        <strain evidence="8">B10K-DU-002-49</strain>
        <tissue evidence="8">Muscle</tissue>
    </source>
</reference>
<feature type="non-terminal residue" evidence="8">
    <location>
        <position position="105"/>
    </location>
</feature>
<evidence type="ECO:0000313" key="8">
    <source>
        <dbReference type="EMBL" id="NWI35116.1"/>
    </source>
</evidence>
<evidence type="ECO:0000256" key="1">
    <source>
        <dbReference type="ARBA" id="ARBA00022679"/>
    </source>
</evidence>
<evidence type="ECO:0000256" key="4">
    <source>
        <dbReference type="ARBA" id="ARBA00022759"/>
    </source>
</evidence>
<dbReference type="Pfam" id="PF00665">
    <property type="entry name" value="rve"/>
    <property type="match status" value="1"/>
</dbReference>
<dbReference type="GO" id="GO:0035613">
    <property type="term" value="F:RNA stem-loop binding"/>
    <property type="evidence" value="ECO:0007669"/>
    <property type="project" value="TreeGrafter"/>
</dbReference>
<dbReference type="GO" id="GO:0004519">
    <property type="term" value="F:endonuclease activity"/>
    <property type="evidence" value="ECO:0007669"/>
    <property type="project" value="UniProtKB-KW"/>
</dbReference>
<dbReference type="GO" id="GO:0003964">
    <property type="term" value="F:RNA-directed DNA polymerase activity"/>
    <property type="evidence" value="ECO:0007669"/>
    <property type="project" value="UniProtKB-KW"/>
</dbReference>
<dbReference type="PANTHER" id="PTHR41694:SF3">
    <property type="entry name" value="RNA-DIRECTED DNA POLYMERASE-RELATED"/>
    <property type="match status" value="1"/>
</dbReference>
<keyword evidence="4" id="KW-0255">Endonuclease</keyword>
<dbReference type="Proteomes" id="UP000619137">
    <property type="component" value="Unassembled WGS sequence"/>
</dbReference>
<evidence type="ECO:0000259" key="7">
    <source>
        <dbReference type="PROSITE" id="PS50994"/>
    </source>
</evidence>
<dbReference type="AlphaFoldDB" id="A0A851B6P2"/>
<dbReference type="GO" id="GO:0015074">
    <property type="term" value="P:DNA integration"/>
    <property type="evidence" value="ECO:0007669"/>
    <property type="project" value="InterPro"/>
</dbReference>
<evidence type="ECO:0000313" key="9">
    <source>
        <dbReference type="Proteomes" id="UP000619137"/>
    </source>
</evidence>
<dbReference type="InterPro" id="IPR012337">
    <property type="entry name" value="RNaseH-like_sf"/>
</dbReference>